<evidence type="ECO:0000313" key="4">
    <source>
        <dbReference type="Proteomes" id="UP000800036"/>
    </source>
</evidence>
<gene>
    <name evidence="3" type="ORF">BU23DRAFT_462728</name>
</gene>
<dbReference type="PANTHER" id="PTHR37019:SF1">
    <property type="entry name" value="EXPERA DOMAIN-CONTAINING PROTEIN"/>
    <property type="match status" value="1"/>
</dbReference>
<dbReference type="Proteomes" id="UP000800036">
    <property type="component" value="Unassembled WGS sequence"/>
</dbReference>
<keyword evidence="4" id="KW-1185">Reference proteome</keyword>
<evidence type="ECO:0000259" key="2">
    <source>
        <dbReference type="Pfam" id="PF24803"/>
    </source>
</evidence>
<dbReference type="OrthoDB" id="5313995at2759"/>
<dbReference type="PANTHER" id="PTHR37019">
    <property type="entry name" value="CHROMOSOME 1, WHOLE GENOME SHOTGUN SEQUENCE"/>
    <property type="match status" value="1"/>
</dbReference>
<feature type="domain" description="DUF7704" evidence="2">
    <location>
        <begin position="11"/>
        <end position="146"/>
    </location>
</feature>
<accession>A0A6A5V992</accession>
<feature type="transmembrane region" description="Helical" evidence="1">
    <location>
        <begin position="59"/>
        <end position="78"/>
    </location>
</feature>
<keyword evidence="1" id="KW-1133">Transmembrane helix</keyword>
<dbReference type="AlphaFoldDB" id="A0A6A5V992"/>
<evidence type="ECO:0000256" key="1">
    <source>
        <dbReference type="SAM" id="Phobius"/>
    </source>
</evidence>
<feature type="transmembrane region" description="Helical" evidence="1">
    <location>
        <begin position="125"/>
        <end position="147"/>
    </location>
</feature>
<organism evidence="3 4">
    <name type="scientific">Bimuria novae-zelandiae CBS 107.79</name>
    <dbReference type="NCBI Taxonomy" id="1447943"/>
    <lineage>
        <taxon>Eukaryota</taxon>
        <taxon>Fungi</taxon>
        <taxon>Dikarya</taxon>
        <taxon>Ascomycota</taxon>
        <taxon>Pezizomycotina</taxon>
        <taxon>Dothideomycetes</taxon>
        <taxon>Pleosporomycetidae</taxon>
        <taxon>Pleosporales</taxon>
        <taxon>Massarineae</taxon>
        <taxon>Didymosphaeriaceae</taxon>
        <taxon>Bimuria</taxon>
    </lineage>
</organism>
<protein>
    <recommendedName>
        <fullName evidence="2">DUF7704 domain-containing protein</fullName>
    </recommendedName>
</protein>
<sequence>MSSDSDAFLARIPIAYRTLLLYVEPCMALSGSFLCLFYPRVFLHTFSPYLAYHSDNQIIYNQLAATYILFAFNQAVVLRVANDIRVWKAIVMGILLCDTVHLWAGFVVMHQDGTSSPAVWRLEDWVAVGSLVVPMSLRIAFLAGVGVRDEGQKKVE</sequence>
<proteinExistence type="predicted"/>
<dbReference type="EMBL" id="ML976677">
    <property type="protein sequence ID" value="KAF1973963.1"/>
    <property type="molecule type" value="Genomic_DNA"/>
</dbReference>
<evidence type="ECO:0000313" key="3">
    <source>
        <dbReference type="EMBL" id="KAF1973963.1"/>
    </source>
</evidence>
<keyword evidence="1" id="KW-0472">Membrane</keyword>
<reference evidence="3" key="1">
    <citation type="journal article" date="2020" name="Stud. Mycol.">
        <title>101 Dothideomycetes genomes: a test case for predicting lifestyles and emergence of pathogens.</title>
        <authorList>
            <person name="Haridas S."/>
            <person name="Albert R."/>
            <person name="Binder M."/>
            <person name="Bloem J."/>
            <person name="Labutti K."/>
            <person name="Salamov A."/>
            <person name="Andreopoulos B."/>
            <person name="Baker S."/>
            <person name="Barry K."/>
            <person name="Bills G."/>
            <person name="Bluhm B."/>
            <person name="Cannon C."/>
            <person name="Castanera R."/>
            <person name="Culley D."/>
            <person name="Daum C."/>
            <person name="Ezra D."/>
            <person name="Gonzalez J."/>
            <person name="Henrissat B."/>
            <person name="Kuo A."/>
            <person name="Liang C."/>
            <person name="Lipzen A."/>
            <person name="Lutzoni F."/>
            <person name="Magnuson J."/>
            <person name="Mondo S."/>
            <person name="Nolan M."/>
            <person name="Ohm R."/>
            <person name="Pangilinan J."/>
            <person name="Park H.-J."/>
            <person name="Ramirez L."/>
            <person name="Alfaro M."/>
            <person name="Sun H."/>
            <person name="Tritt A."/>
            <person name="Yoshinaga Y."/>
            <person name="Zwiers L.-H."/>
            <person name="Turgeon B."/>
            <person name="Goodwin S."/>
            <person name="Spatafora J."/>
            <person name="Crous P."/>
            <person name="Grigoriev I."/>
        </authorList>
    </citation>
    <scope>NUCLEOTIDE SEQUENCE</scope>
    <source>
        <strain evidence="3">CBS 107.79</strain>
    </source>
</reference>
<name>A0A6A5V992_9PLEO</name>
<dbReference type="Pfam" id="PF24803">
    <property type="entry name" value="DUF7704"/>
    <property type="match status" value="1"/>
</dbReference>
<feature type="transmembrane region" description="Helical" evidence="1">
    <location>
        <begin position="19"/>
        <end position="39"/>
    </location>
</feature>
<keyword evidence="1" id="KW-0812">Transmembrane</keyword>
<feature type="transmembrane region" description="Helical" evidence="1">
    <location>
        <begin position="90"/>
        <end position="110"/>
    </location>
</feature>
<dbReference type="InterPro" id="IPR056121">
    <property type="entry name" value="DUF7704"/>
</dbReference>